<dbReference type="PROSITE" id="PS51549">
    <property type="entry name" value="DM13"/>
    <property type="match status" value="1"/>
</dbReference>
<comment type="caution">
    <text evidence="2">The sequence shown here is derived from an EMBL/GenBank/DDBJ whole genome shotgun (WGS) entry which is preliminary data.</text>
</comment>
<protein>
    <submittedName>
        <fullName evidence="2">DM13 domain-containing protein</fullName>
    </submittedName>
</protein>
<sequence length="158" mass="17303">MQRKTLALLLASHLLMGAAGFAAGIYALPILIAPAAPANEQVAARQAQASFHGTFRRDLQDSDRLHWGEGQVSIGPDAISLIGKLAPGPDYQLYLSPVFVETEADFARLKEDGENRAGEDLRQLHRPLPADVNPADYDSVIIWCETFGQFITAARYRQ</sequence>
<organism evidence="2">
    <name type="scientific">Aeromonas hydrophila</name>
    <dbReference type="NCBI Taxonomy" id="644"/>
    <lineage>
        <taxon>Bacteria</taxon>
        <taxon>Pseudomonadati</taxon>
        <taxon>Pseudomonadota</taxon>
        <taxon>Gammaproteobacteria</taxon>
        <taxon>Aeromonadales</taxon>
        <taxon>Aeromonadaceae</taxon>
        <taxon>Aeromonas</taxon>
    </lineage>
</organism>
<name>A0A926FNL9_AERHY</name>
<feature type="domain" description="DM13" evidence="1">
    <location>
        <begin position="53"/>
        <end position="157"/>
    </location>
</feature>
<evidence type="ECO:0000259" key="1">
    <source>
        <dbReference type="PROSITE" id="PS51549"/>
    </source>
</evidence>
<dbReference type="AlphaFoldDB" id="A0A926FNL9"/>
<evidence type="ECO:0000313" key="2">
    <source>
        <dbReference type="EMBL" id="MBC8673712.1"/>
    </source>
</evidence>
<accession>A0A926FNL9</accession>
<dbReference type="Pfam" id="PF10517">
    <property type="entry name" value="DM13"/>
    <property type="match status" value="1"/>
</dbReference>
<proteinExistence type="predicted"/>
<dbReference type="EMBL" id="JACLAN010000001">
    <property type="protein sequence ID" value="MBC8673712.1"/>
    <property type="molecule type" value="Genomic_DNA"/>
</dbReference>
<reference evidence="2" key="1">
    <citation type="submission" date="2020-07" db="EMBL/GenBank/DDBJ databases">
        <title>Carbapenem Resistant Aeromonas hydrophila Carrying blacphA7 Isolated from Two Solid Organ Transplant Patients.</title>
        <authorList>
            <person name="Hilt E."/>
            <person name="Fitzwater S.P."/>
            <person name="Ward K."/>
            <person name="De St Maurice A."/>
            <person name="Chandrasekaran S."/>
            <person name="Garner O.B."/>
            <person name="Yang S."/>
        </authorList>
    </citation>
    <scope>NUCLEOTIDE SEQUENCE</scope>
    <source>
        <strain evidence="2">B-1</strain>
    </source>
</reference>
<dbReference type="InterPro" id="IPR019545">
    <property type="entry name" value="DM13_domain"/>
</dbReference>
<gene>
    <name evidence="2" type="ORF">H2136_00150</name>
</gene>